<gene>
    <name evidence="5" type="ORF">DFQ15_11537</name>
</gene>
<dbReference type="PANTHER" id="PTHR48051:SF1">
    <property type="entry name" value="RAS SUPPRESSOR PROTEIN 1"/>
    <property type="match status" value="1"/>
</dbReference>
<dbReference type="SMART" id="SM00364">
    <property type="entry name" value="LRR_BAC"/>
    <property type="match status" value="5"/>
</dbReference>
<dbReference type="OrthoDB" id="8532199at2"/>
<dbReference type="PROSITE" id="PS51450">
    <property type="entry name" value="LRR"/>
    <property type="match status" value="2"/>
</dbReference>
<keyword evidence="1" id="KW-0433">Leucine-rich repeat</keyword>
<evidence type="ECO:0000256" key="1">
    <source>
        <dbReference type="ARBA" id="ARBA00022614"/>
    </source>
</evidence>
<dbReference type="InterPro" id="IPR050216">
    <property type="entry name" value="LRR_domain-containing"/>
</dbReference>
<dbReference type="InterPro" id="IPR032675">
    <property type="entry name" value="LRR_dom_sf"/>
</dbReference>
<proteinExistence type="predicted"/>
<evidence type="ECO:0000256" key="2">
    <source>
        <dbReference type="ARBA" id="ARBA00022737"/>
    </source>
</evidence>
<reference evidence="5 6" key="1">
    <citation type="submission" date="2018-06" db="EMBL/GenBank/DDBJ databases">
        <title>Genomic Encyclopedia of Type Strains, Phase III (KMG-III): the genomes of soil and plant-associated and newly described type strains.</title>
        <authorList>
            <person name="Whitman W."/>
        </authorList>
    </citation>
    <scope>NUCLEOTIDE SEQUENCE [LARGE SCALE GENOMIC DNA]</scope>
    <source>
        <strain evidence="5 6">CECT 7646</strain>
    </source>
</reference>
<feature type="region of interest" description="Disordered" evidence="3">
    <location>
        <begin position="30"/>
        <end position="64"/>
    </location>
</feature>
<dbReference type="SUPFAM" id="SSF52058">
    <property type="entry name" value="L domain-like"/>
    <property type="match status" value="1"/>
</dbReference>
<dbReference type="InterPro" id="IPR003591">
    <property type="entry name" value="Leu-rich_rpt_typical-subtyp"/>
</dbReference>
<evidence type="ECO:0000256" key="3">
    <source>
        <dbReference type="SAM" id="MobiDB-lite"/>
    </source>
</evidence>
<keyword evidence="2" id="KW-0677">Repeat</keyword>
<evidence type="ECO:0000313" key="5">
    <source>
        <dbReference type="EMBL" id="PYE76170.1"/>
    </source>
</evidence>
<evidence type="ECO:0000313" key="6">
    <source>
        <dbReference type="Proteomes" id="UP000247540"/>
    </source>
</evidence>
<dbReference type="RefSeq" id="WP_110466001.1">
    <property type="nucleotide sequence ID" value="NZ_JAMOFZ010000015.1"/>
</dbReference>
<dbReference type="Pfam" id="PF23598">
    <property type="entry name" value="LRR_14"/>
    <property type="match status" value="1"/>
</dbReference>
<organism evidence="5 6">
    <name type="scientific">Xylophilus ampelinus</name>
    <dbReference type="NCBI Taxonomy" id="54067"/>
    <lineage>
        <taxon>Bacteria</taxon>
        <taxon>Pseudomonadati</taxon>
        <taxon>Pseudomonadota</taxon>
        <taxon>Betaproteobacteria</taxon>
        <taxon>Burkholderiales</taxon>
        <taxon>Xylophilus</taxon>
    </lineage>
</organism>
<dbReference type="PANTHER" id="PTHR48051">
    <property type="match status" value="1"/>
</dbReference>
<evidence type="ECO:0000259" key="4">
    <source>
        <dbReference type="Pfam" id="PF23598"/>
    </source>
</evidence>
<keyword evidence="6" id="KW-1185">Reference proteome</keyword>
<feature type="region of interest" description="Disordered" evidence="3">
    <location>
        <begin position="597"/>
        <end position="643"/>
    </location>
</feature>
<dbReference type="InterPro" id="IPR001611">
    <property type="entry name" value="Leu-rich_rpt"/>
</dbReference>
<dbReference type="Proteomes" id="UP000247540">
    <property type="component" value="Unassembled WGS sequence"/>
</dbReference>
<dbReference type="Gene3D" id="3.80.10.10">
    <property type="entry name" value="Ribonuclease Inhibitor"/>
    <property type="match status" value="2"/>
</dbReference>
<sequence>MGQNISALREILETPHMYQPDAQMIEHIANANRPRRAASPDGLRPRERPAPDMPKASPRARAEPDSLHMVGFVRGRKPSRSHEDPARRLQQWVEGGIATEMRQEALDRIKQALMQRSPLVDLSGLGLYSLPPDIGKLTETRMLCVSDNELHRLPPEIGNLVNLRVLEAANNKLGFGSKTGGLPKEIGRLSSLEKLNLKGNELSVLPPSIGNLSKLREFNVSDNKLEHLPAEIANLGQLERFSACRNLLSQVPGAMGVMSQLRSLNLSNNQLWSLPDAWGRVPGQPISLSGTLRELNISDNQIQQLPQSFQIPQKRLTLFVANNPLEILPINYGGFTYAQKPFNDEPDQTLTNHNGTVKVFVKDTKVRQGLVEEGRLAAGRGIYALGPFVPAQERRPPKPMIQAYDADSLYSVEDYIEDHREEGGIENIAMVGKQAGLPMAIERVPADWAEQRVQAWAGEEAAAYAFRNRPAAPAPRPMDSLPQWDAALPSAFRTAPAAMAPQAASVAPQAALQQPFLELFFAQLQQLPPSLQGPIHAYMSSLTPEQLVTELLQIQNQNMPAIFGQASFFAPPGGVPLQPVPPVLPHAAAGFDHNGASSSMGANFDPNPAVPQWTDLPPWSQRPPMPENQGLLGKFKSFLGRGE</sequence>
<dbReference type="InterPro" id="IPR055414">
    <property type="entry name" value="LRR_R13L4/SHOC2-like"/>
</dbReference>
<dbReference type="GO" id="GO:0005737">
    <property type="term" value="C:cytoplasm"/>
    <property type="evidence" value="ECO:0007669"/>
    <property type="project" value="TreeGrafter"/>
</dbReference>
<dbReference type="Pfam" id="PF00560">
    <property type="entry name" value="LRR_1"/>
    <property type="match status" value="1"/>
</dbReference>
<dbReference type="EMBL" id="QJTC01000015">
    <property type="protein sequence ID" value="PYE76170.1"/>
    <property type="molecule type" value="Genomic_DNA"/>
</dbReference>
<comment type="caution">
    <text evidence="5">The sequence shown here is derived from an EMBL/GenBank/DDBJ whole genome shotgun (WGS) entry which is preliminary data.</text>
</comment>
<dbReference type="AlphaFoldDB" id="A0A318SGN5"/>
<dbReference type="SMART" id="SM00369">
    <property type="entry name" value="LRR_TYP"/>
    <property type="match status" value="5"/>
</dbReference>
<feature type="domain" description="Disease resistance R13L4/SHOC-2-like LRR" evidence="4">
    <location>
        <begin position="180"/>
        <end position="268"/>
    </location>
</feature>
<accession>A0A318SGN5</accession>
<protein>
    <submittedName>
        <fullName evidence="5">Leucine-rich repeat (LRR) protein</fullName>
    </submittedName>
</protein>
<name>A0A318SGN5_9BURK</name>